<keyword evidence="7" id="KW-0698">rRNA processing</keyword>
<dbReference type="InterPro" id="IPR002036">
    <property type="entry name" value="YbeY"/>
</dbReference>
<dbReference type="EMBL" id="CP041406">
    <property type="protein sequence ID" value="QOP45679.1"/>
    <property type="molecule type" value="Genomic_DNA"/>
</dbReference>
<dbReference type="InterPro" id="IPR023091">
    <property type="entry name" value="MetalPrtase_cat_dom_sf_prd"/>
</dbReference>
<dbReference type="Pfam" id="PF02130">
    <property type="entry name" value="YbeY"/>
    <property type="match status" value="1"/>
</dbReference>
<dbReference type="PROSITE" id="PS01306">
    <property type="entry name" value="UPF0054"/>
    <property type="match status" value="1"/>
</dbReference>
<dbReference type="PANTHER" id="PTHR46986:SF1">
    <property type="entry name" value="ENDORIBONUCLEASE YBEY, CHLOROPLASTIC"/>
    <property type="match status" value="1"/>
</dbReference>
<comment type="subcellular location">
    <subcellularLocation>
        <location evidence="7">Cytoplasm</location>
    </subcellularLocation>
</comment>
<dbReference type="GO" id="GO:0004222">
    <property type="term" value="F:metalloendopeptidase activity"/>
    <property type="evidence" value="ECO:0007669"/>
    <property type="project" value="InterPro"/>
</dbReference>
<dbReference type="InterPro" id="IPR020549">
    <property type="entry name" value="YbeY_CS"/>
</dbReference>
<evidence type="ECO:0000256" key="1">
    <source>
        <dbReference type="ARBA" id="ARBA00010875"/>
    </source>
</evidence>
<evidence type="ECO:0000256" key="3">
    <source>
        <dbReference type="ARBA" id="ARBA00022723"/>
    </source>
</evidence>
<comment type="cofactor">
    <cofactor evidence="7">
        <name>Zn(2+)</name>
        <dbReference type="ChEBI" id="CHEBI:29105"/>
    </cofactor>
    <text evidence="7">Binds 1 zinc ion.</text>
</comment>
<evidence type="ECO:0000256" key="2">
    <source>
        <dbReference type="ARBA" id="ARBA00022722"/>
    </source>
</evidence>
<dbReference type="GO" id="GO:0006364">
    <property type="term" value="P:rRNA processing"/>
    <property type="evidence" value="ECO:0007669"/>
    <property type="project" value="UniProtKB-UniRule"/>
</dbReference>
<keyword evidence="6 7" id="KW-0862">Zinc</keyword>
<dbReference type="HAMAP" id="MF_00009">
    <property type="entry name" value="Endoribonucl_YbeY"/>
    <property type="match status" value="1"/>
</dbReference>
<evidence type="ECO:0000313" key="9">
    <source>
        <dbReference type="Proteomes" id="UP000593580"/>
    </source>
</evidence>
<keyword evidence="2 7" id="KW-0540">Nuclease</keyword>
<dbReference type="Proteomes" id="UP000593580">
    <property type="component" value="Chromosome"/>
</dbReference>
<gene>
    <name evidence="7 8" type="primary">ybeY</name>
    <name evidence="8" type="ORF">FM071_05015</name>
</gene>
<name>A0A7M1B7G0_9BACT</name>
<dbReference type="SUPFAM" id="SSF55486">
    <property type="entry name" value="Metalloproteases ('zincins'), catalytic domain"/>
    <property type="match status" value="1"/>
</dbReference>
<protein>
    <recommendedName>
        <fullName evidence="7">Endoribonuclease YbeY</fullName>
        <ecNumber evidence="7">3.1.-.-</ecNumber>
    </recommendedName>
</protein>
<evidence type="ECO:0000256" key="5">
    <source>
        <dbReference type="ARBA" id="ARBA00022801"/>
    </source>
</evidence>
<dbReference type="Gene3D" id="3.40.390.30">
    <property type="entry name" value="Metalloproteases ('zincins'), catalytic domain"/>
    <property type="match status" value="1"/>
</dbReference>
<keyword evidence="7" id="KW-0963">Cytoplasm</keyword>
<dbReference type="KEGG" id="spal:FM071_05015"/>
<dbReference type="EC" id="3.1.-.-" evidence="7"/>
<comment type="function">
    <text evidence="7">Single strand-specific metallo-endoribonuclease involved in late-stage 70S ribosome quality control and in maturation of the 3' terminus of the 16S rRNA.</text>
</comment>
<dbReference type="AlphaFoldDB" id="A0A7M1B7G0"/>
<feature type="binding site" evidence="7">
    <location>
        <position position="103"/>
    </location>
    <ligand>
        <name>Zn(2+)</name>
        <dbReference type="ChEBI" id="CHEBI:29105"/>
        <note>catalytic</note>
    </ligand>
</feature>
<dbReference type="RefSeq" id="WP_193111926.1">
    <property type="nucleotide sequence ID" value="NZ_CP041406.1"/>
</dbReference>
<evidence type="ECO:0000256" key="7">
    <source>
        <dbReference type="HAMAP-Rule" id="MF_00009"/>
    </source>
</evidence>
<dbReference type="NCBIfam" id="TIGR00043">
    <property type="entry name" value="rRNA maturation RNase YbeY"/>
    <property type="match status" value="1"/>
</dbReference>
<keyword evidence="4 7" id="KW-0255">Endonuclease</keyword>
<dbReference type="GO" id="GO:0004521">
    <property type="term" value="F:RNA endonuclease activity"/>
    <property type="evidence" value="ECO:0007669"/>
    <property type="project" value="UniProtKB-UniRule"/>
</dbReference>
<organism evidence="8 9">
    <name type="scientific">Sulfurimonas paralvinellae</name>
    <dbReference type="NCBI Taxonomy" id="317658"/>
    <lineage>
        <taxon>Bacteria</taxon>
        <taxon>Pseudomonadati</taxon>
        <taxon>Campylobacterota</taxon>
        <taxon>Epsilonproteobacteria</taxon>
        <taxon>Campylobacterales</taxon>
        <taxon>Sulfurimonadaceae</taxon>
        <taxon>Sulfurimonas</taxon>
    </lineage>
</organism>
<keyword evidence="9" id="KW-1185">Reference proteome</keyword>
<dbReference type="GO" id="GO:0008270">
    <property type="term" value="F:zinc ion binding"/>
    <property type="evidence" value="ECO:0007669"/>
    <property type="project" value="UniProtKB-UniRule"/>
</dbReference>
<sequence length="139" mass="16101">MIDIDNQTTYTINEDFLKQIVSDLTDKEIELIVTTNEKIQEINKEYRNIDKPTDVLSFPYEDMPMAPLGSIIISVDHVQNKAKEFGHEEDDEFSLLFIHGLLHLLGYDHECDDGEMRSKEEELISKFKLPKSLIVRTEG</sequence>
<evidence type="ECO:0000256" key="6">
    <source>
        <dbReference type="ARBA" id="ARBA00022833"/>
    </source>
</evidence>
<feature type="binding site" evidence="7">
    <location>
        <position position="109"/>
    </location>
    <ligand>
        <name>Zn(2+)</name>
        <dbReference type="ChEBI" id="CHEBI:29105"/>
        <note>catalytic</note>
    </ligand>
</feature>
<evidence type="ECO:0000256" key="4">
    <source>
        <dbReference type="ARBA" id="ARBA00022759"/>
    </source>
</evidence>
<dbReference type="GO" id="GO:0005737">
    <property type="term" value="C:cytoplasm"/>
    <property type="evidence" value="ECO:0007669"/>
    <property type="project" value="UniProtKB-SubCell"/>
</dbReference>
<evidence type="ECO:0000313" key="8">
    <source>
        <dbReference type="EMBL" id="QOP45679.1"/>
    </source>
</evidence>
<keyword evidence="5 7" id="KW-0378">Hydrolase</keyword>
<accession>A0A7M1B7G0</accession>
<reference evidence="8 9" key="1">
    <citation type="submission" date="2019-07" db="EMBL/GenBank/DDBJ databases">
        <title>Sulfurimonas paralvinellae sp. nov., a novel mesophilic, hydrogen- and sulfur-oxidizing chemolithoautotroph within the Epsilonproteo- bacteria isolated from a deep-sea hydrothermal vent polychaete nest, reclassification of Thiomicrospira denitrificans as Sulfurimonas denitrificans comb. nov. and emended description of the genus Sulfurimonas.</title>
        <authorList>
            <person name="Wang S."/>
            <person name="Jiang L."/>
            <person name="Shao Z."/>
        </authorList>
    </citation>
    <scope>NUCLEOTIDE SEQUENCE [LARGE SCALE GENOMIC DNA]</scope>
    <source>
        <strain evidence="8 9">GO25</strain>
    </source>
</reference>
<proteinExistence type="inferred from homology"/>
<dbReference type="PANTHER" id="PTHR46986">
    <property type="entry name" value="ENDORIBONUCLEASE YBEY, CHLOROPLASTIC"/>
    <property type="match status" value="1"/>
</dbReference>
<feature type="binding site" evidence="7">
    <location>
        <position position="99"/>
    </location>
    <ligand>
        <name>Zn(2+)</name>
        <dbReference type="ChEBI" id="CHEBI:29105"/>
        <note>catalytic</note>
    </ligand>
</feature>
<comment type="similarity">
    <text evidence="1 7">Belongs to the endoribonuclease YbeY family.</text>
</comment>
<keyword evidence="3 7" id="KW-0479">Metal-binding</keyword>
<keyword evidence="7" id="KW-0690">Ribosome biogenesis</keyword>